<organism evidence="5 6">
    <name type="scientific">Stygiolobus caldivivus</name>
    <dbReference type="NCBI Taxonomy" id="2824673"/>
    <lineage>
        <taxon>Archaea</taxon>
        <taxon>Thermoproteota</taxon>
        <taxon>Thermoprotei</taxon>
        <taxon>Sulfolobales</taxon>
        <taxon>Sulfolobaceae</taxon>
        <taxon>Stygiolobus</taxon>
    </lineage>
</organism>
<keyword evidence="3" id="KW-0804">Transcription</keyword>
<dbReference type="PROSITE" id="PS50956">
    <property type="entry name" value="HTH_ASNC_2"/>
    <property type="match status" value="1"/>
</dbReference>
<dbReference type="SUPFAM" id="SSF46785">
    <property type="entry name" value="Winged helix' DNA-binding domain"/>
    <property type="match status" value="2"/>
</dbReference>
<dbReference type="InterPro" id="IPR050684">
    <property type="entry name" value="HTH-Siroheme_Decarb"/>
</dbReference>
<dbReference type="PANTHER" id="PTHR43413">
    <property type="entry name" value="TRANSCRIPTIONAL REGULATOR, ASNC FAMILY"/>
    <property type="match status" value="1"/>
</dbReference>
<dbReference type="InterPro" id="IPR011991">
    <property type="entry name" value="ArsR-like_HTH"/>
</dbReference>
<dbReference type="GeneID" id="66164476"/>
<dbReference type="KEGG" id="csty:KN1_27530"/>
<dbReference type="InterPro" id="IPR000485">
    <property type="entry name" value="AsnC-type_HTH_dom"/>
</dbReference>
<dbReference type="InterPro" id="IPR019885">
    <property type="entry name" value="Tscrpt_reg_HTH_AsnC-type_CS"/>
</dbReference>
<keyword evidence="2" id="KW-0238">DNA-binding</keyword>
<dbReference type="PANTHER" id="PTHR43413:SF8">
    <property type="entry name" value="HTH-TYPE TRANSCRIPTIONAL REGULATOR PTR1"/>
    <property type="match status" value="1"/>
</dbReference>
<dbReference type="InterPro" id="IPR036390">
    <property type="entry name" value="WH_DNA-bd_sf"/>
</dbReference>
<gene>
    <name evidence="5" type="ORF">KN1_27530</name>
</gene>
<name>A0A8D5U8A8_9CREN</name>
<dbReference type="InterPro" id="IPR036388">
    <property type="entry name" value="WH-like_DNA-bd_sf"/>
</dbReference>
<reference evidence="5 6" key="1">
    <citation type="submission" date="2021-04" db="EMBL/GenBank/DDBJ databases">
        <title>Complete genome sequence of Stygiolobus sp. KN-1.</title>
        <authorList>
            <person name="Nakamura K."/>
            <person name="Sakai H."/>
            <person name="Kurosawa N."/>
        </authorList>
    </citation>
    <scope>NUCLEOTIDE SEQUENCE [LARGE SCALE GENOMIC DNA]</scope>
    <source>
        <strain evidence="5 6">KN-1</strain>
    </source>
</reference>
<dbReference type="PRINTS" id="PR00033">
    <property type="entry name" value="HTHASNC"/>
</dbReference>
<evidence type="ECO:0000259" key="4">
    <source>
        <dbReference type="PROSITE" id="PS50956"/>
    </source>
</evidence>
<evidence type="ECO:0000256" key="2">
    <source>
        <dbReference type="ARBA" id="ARBA00023125"/>
    </source>
</evidence>
<feature type="domain" description="HTH asnC-type" evidence="4">
    <location>
        <begin position="1"/>
        <end position="62"/>
    </location>
</feature>
<protein>
    <submittedName>
        <fullName evidence="5">AsnC family transcriptional regulator</fullName>
    </submittedName>
</protein>
<dbReference type="EMBL" id="AP024597">
    <property type="protein sequence ID" value="BCU71456.1"/>
    <property type="molecule type" value="Genomic_DNA"/>
</dbReference>
<dbReference type="SMART" id="SM00344">
    <property type="entry name" value="HTH_ASNC"/>
    <property type="match status" value="1"/>
</dbReference>
<dbReference type="InterPro" id="IPR019888">
    <property type="entry name" value="Tscrpt_reg_AsnC-like"/>
</dbReference>
<proteinExistence type="predicted"/>
<evidence type="ECO:0000313" key="6">
    <source>
        <dbReference type="Proteomes" id="UP000825123"/>
    </source>
</evidence>
<keyword evidence="6" id="KW-1185">Reference proteome</keyword>
<evidence type="ECO:0000256" key="3">
    <source>
        <dbReference type="ARBA" id="ARBA00023163"/>
    </source>
</evidence>
<dbReference type="GO" id="GO:0043565">
    <property type="term" value="F:sequence-specific DNA binding"/>
    <property type="evidence" value="ECO:0007669"/>
    <property type="project" value="InterPro"/>
</dbReference>
<dbReference type="CDD" id="cd00090">
    <property type="entry name" value="HTH_ARSR"/>
    <property type="match status" value="1"/>
</dbReference>
<keyword evidence="1" id="KW-0805">Transcription regulation</keyword>
<dbReference type="AlphaFoldDB" id="A0A8D5U8A8"/>
<accession>A0A8D5U8A8</accession>
<evidence type="ECO:0000256" key="1">
    <source>
        <dbReference type="ARBA" id="ARBA00023015"/>
    </source>
</evidence>
<dbReference type="RefSeq" id="WP_221288211.1">
    <property type="nucleotide sequence ID" value="NZ_AP024597.1"/>
</dbReference>
<evidence type="ECO:0000313" key="5">
    <source>
        <dbReference type="EMBL" id="BCU71456.1"/>
    </source>
</evidence>
<dbReference type="Proteomes" id="UP000825123">
    <property type="component" value="Chromosome"/>
</dbReference>
<dbReference type="PROSITE" id="PS00519">
    <property type="entry name" value="HTH_ASNC_1"/>
    <property type="match status" value="1"/>
</dbReference>
<dbReference type="Pfam" id="PF13412">
    <property type="entry name" value="HTH_24"/>
    <property type="match status" value="2"/>
</dbReference>
<dbReference type="Gene3D" id="1.10.10.10">
    <property type="entry name" value="Winged helix-like DNA-binding domain superfamily/Winged helix DNA-binding domain"/>
    <property type="match status" value="2"/>
</dbReference>
<sequence>MDEIEKKILLYLFRDPFLSQRNIAKELGLTPPSLTYRIRKLQEDGVFKGYTVLVNPNFYGRYFGFVAFKNYYDYIGEGIFFKFKCLEWLNVYGIEGSSFPEIEDKIDGMKKVLGEYSLKYFPKQELITPKPYDLQIVKYFVRNPRAQSSEIAQETGLAQKLVDKRLKLLLEKGIIKLVPVIDLKRTDVVMFSMFTKRVAETRKVLDSCKILEINDGEAGIIACITDNIESVRKYVEAVRTVADKEADVMVIYDYQINSGFYL</sequence>